<organism evidence="2">
    <name type="scientific">marine sediment metagenome</name>
    <dbReference type="NCBI Taxonomy" id="412755"/>
    <lineage>
        <taxon>unclassified sequences</taxon>
        <taxon>metagenomes</taxon>
        <taxon>ecological metagenomes</taxon>
    </lineage>
</organism>
<dbReference type="EMBL" id="LAZR01013549">
    <property type="protein sequence ID" value="KKM21437.1"/>
    <property type="molecule type" value="Genomic_DNA"/>
</dbReference>
<dbReference type="AlphaFoldDB" id="A0A0F9I1L1"/>
<feature type="compositionally biased region" description="Low complexity" evidence="1">
    <location>
        <begin position="144"/>
        <end position="159"/>
    </location>
</feature>
<evidence type="ECO:0000313" key="2">
    <source>
        <dbReference type="EMBL" id="KKM21437.1"/>
    </source>
</evidence>
<reference evidence="2" key="1">
    <citation type="journal article" date="2015" name="Nature">
        <title>Complex archaea that bridge the gap between prokaryotes and eukaryotes.</title>
        <authorList>
            <person name="Spang A."/>
            <person name="Saw J.H."/>
            <person name="Jorgensen S.L."/>
            <person name="Zaremba-Niedzwiedzka K."/>
            <person name="Martijn J."/>
            <person name="Lind A.E."/>
            <person name="van Eijk R."/>
            <person name="Schleper C."/>
            <person name="Guy L."/>
            <person name="Ettema T.J."/>
        </authorList>
    </citation>
    <scope>NUCLEOTIDE SEQUENCE</scope>
</reference>
<protein>
    <submittedName>
        <fullName evidence="2">Uncharacterized protein</fullName>
    </submittedName>
</protein>
<feature type="region of interest" description="Disordered" evidence="1">
    <location>
        <begin position="125"/>
        <end position="178"/>
    </location>
</feature>
<name>A0A0F9I1L1_9ZZZZ</name>
<sequence>MKNLVLALALAVALTLVVGHFPIASGIHIAPTTVAGNPHCADIGLSDEGASVNTTIYEGGTFLDWTATKDISAVIVKGGPAVNIYRYSPPSLGDSILHAPYISRTLRWYEISHVDFCGGDTPVVTPTDTPIPTEASPTSTPANTPVLTPTEVEPSTTPSAGEETELPLFFPDTGRPYR</sequence>
<accession>A0A0F9I1L1</accession>
<proteinExistence type="predicted"/>
<comment type="caution">
    <text evidence="2">The sequence shown here is derived from an EMBL/GenBank/DDBJ whole genome shotgun (WGS) entry which is preliminary data.</text>
</comment>
<gene>
    <name evidence="2" type="ORF">LCGC14_1635370</name>
</gene>
<evidence type="ECO:0000256" key="1">
    <source>
        <dbReference type="SAM" id="MobiDB-lite"/>
    </source>
</evidence>